<feature type="domain" description="PEP-utilising enzyme mobile" evidence="2">
    <location>
        <begin position="741"/>
        <end position="811"/>
    </location>
</feature>
<feature type="compositionally biased region" description="Basic and acidic residues" evidence="1">
    <location>
        <begin position="813"/>
        <end position="823"/>
    </location>
</feature>
<evidence type="ECO:0000259" key="3">
    <source>
        <dbReference type="Pfam" id="PF01326"/>
    </source>
</evidence>
<dbReference type="PANTHER" id="PTHR43615">
    <property type="entry name" value="PHOSPHOENOLPYRUVATE SYNTHASE-RELATED"/>
    <property type="match status" value="1"/>
</dbReference>
<evidence type="ECO:0000256" key="1">
    <source>
        <dbReference type="SAM" id="MobiDB-lite"/>
    </source>
</evidence>
<dbReference type="AlphaFoldDB" id="A0A3N0EIM9"/>
<dbReference type="InterPro" id="IPR036637">
    <property type="entry name" value="Phosphohistidine_dom_sf"/>
</dbReference>
<dbReference type="PANTHER" id="PTHR43615:SF1">
    <property type="entry name" value="PPDK_N DOMAIN-CONTAINING PROTEIN"/>
    <property type="match status" value="1"/>
</dbReference>
<keyword evidence="4" id="KW-0670">Pyruvate</keyword>
<dbReference type="Gene3D" id="3.30.1490.20">
    <property type="entry name" value="ATP-grasp fold, A domain"/>
    <property type="match status" value="2"/>
</dbReference>
<protein>
    <submittedName>
        <fullName evidence="4">Pyruvate, water dikinase</fullName>
    </submittedName>
</protein>
<keyword evidence="4" id="KW-0418">Kinase</keyword>
<proteinExistence type="predicted"/>
<organism evidence="4 5">
    <name type="scientific">Halostreptopolyspora alba</name>
    <dbReference type="NCBI Taxonomy" id="2487137"/>
    <lineage>
        <taxon>Bacteria</taxon>
        <taxon>Bacillati</taxon>
        <taxon>Actinomycetota</taxon>
        <taxon>Actinomycetes</taxon>
        <taxon>Streptosporangiales</taxon>
        <taxon>Nocardiopsidaceae</taxon>
        <taxon>Halostreptopolyspora</taxon>
    </lineage>
</organism>
<name>A0A3N0EIM9_9ACTN</name>
<comment type="caution">
    <text evidence="4">The sequence shown here is derived from an EMBL/GenBank/DDBJ whole genome shotgun (WGS) entry which is preliminary data.</text>
</comment>
<dbReference type="InterPro" id="IPR013815">
    <property type="entry name" value="ATP_grasp_subdomain_1"/>
</dbReference>
<dbReference type="InterPro" id="IPR002192">
    <property type="entry name" value="PPDK_AMP/ATP-bd"/>
</dbReference>
<dbReference type="SUPFAM" id="SSF52009">
    <property type="entry name" value="Phosphohistidine domain"/>
    <property type="match status" value="1"/>
</dbReference>
<dbReference type="Gene3D" id="3.30.470.20">
    <property type="entry name" value="ATP-grasp fold, B domain"/>
    <property type="match status" value="2"/>
</dbReference>
<feature type="region of interest" description="Disordered" evidence="1">
    <location>
        <begin position="809"/>
        <end position="833"/>
    </location>
</feature>
<dbReference type="GO" id="GO:0016301">
    <property type="term" value="F:kinase activity"/>
    <property type="evidence" value="ECO:0007669"/>
    <property type="project" value="UniProtKB-KW"/>
</dbReference>
<feature type="region of interest" description="Disordered" evidence="1">
    <location>
        <begin position="677"/>
        <end position="703"/>
    </location>
</feature>
<dbReference type="Gene3D" id="3.50.30.10">
    <property type="entry name" value="Phosphohistidine domain"/>
    <property type="match status" value="1"/>
</dbReference>
<accession>A0A3N0EIM9</accession>
<evidence type="ECO:0000313" key="4">
    <source>
        <dbReference type="EMBL" id="RNL87587.1"/>
    </source>
</evidence>
<gene>
    <name evidence="4" type="ORF">EFW17_01915</name>
</gene>
<dbReference type="OrthoDB" id="9765468at2"/>
<keyword evidence="4" id="KW-0808">Transferase</keyword>
<feature type="domain" description="Pyruvate phosphate dikinase AMP/ATP-binding" evidence="3">
    <location>
        <begin position="200"/>
        <end position="251"/>
    </location>
</feature>
<feature type="domain" description="Pyruvate phosphate dikinase AMP/ATP-binding" evidence="3">
    <location>
        <begin position="52"/>
        <end position="195"/>
    </location>
</feature>
<sequence>MNVVELDQLDTARVDLVGGKAAGLGALIAAGEPVPPGFCVTTEAHQRVRDTSGAIPEALRDEIIGAYRRLGGGAVAVRSSATAEDLPQASFAGQQETLLNVNGEDALVEAIHQCWDSLWTERAMRYREHNDIDHATVRMAVVVQRMVDAEVAGVLFTANPVTGSRPQTVVDAAPGLGTAVVDGTVNPDHYVLDAAPEPDTVREGCLTATQLAELYHAGQRIQRHFGVPQDAEWAIDTSGRLWLVQSRAITTLFPLPDTDRPGPRVYLSASAVQGVLHPLTPMGMAVMKLAGAGMCRAVGIRVDPIDGPPGFVDVGGRMFIDFTSVVRSKLTRRNLRGRMEIYGPRVAAAVGRVLADPRFSPRPGPPFRVSTAARGALRFGPPATAAVLRALARPEAARARTHRVGAEFERAMTAPATLTTMERRLRFVEEASRTVTPLLRMVWPLWPAMIASYLPVWLLDGIAEEGEVETVLRGMPHNPTTEMDLALWRLASEAGEHRELLTTTPPAELAARYGDGTLPDIGLEEFLAQYGRRAVAEIDVGVPRWAEDPTPVFAAIAGYLRLTDPEQAPDRRFARAVSEAEAKLAELVRRARPSRPLRARAAGWLMGRARALAGLRELPKFCWLHGLGQIRAQLLLVGEELTGKGLLDRPDDIMFLNVREAYTAVAGTDLRDRVAERRATHDRETRRSAVPNVVLSDGTDPETLLAPEPDGEGTLTGMAAAPGTVTGTARVVLDPAGASVRPGEILVAPSTDPGWTPLFMTAGGLVTETGSPVSHGPTVAREYGIPAVIGIDAATRVIRTGQRITVNGSTGAVERHSPIDRAANESADDVSSR</sequence>
<dbReference type="Pfam" id="PF01326">
    <property type="entry name" value="PPDK_N"/>
    <property type="match status" value="2"/>
</dbReference>
<dbReference type="EMBL" id="RJMB01000001">
    <property type="protein sequence ID" value="RNL87587.1"/>
    <property type="molecule type" value="Genomic_DNA"/>
</dbReference>
<dbReference type="Pfam" id="PF00391">
    <property type="entry name" value="PEP-utilizers"/>
    <property type="match status" value="1"/>
</dbReference>
<feature type="compositionally biased region" description="Basic and acidic residues" evidence="1">
    <location>
        <begin position="677"/>
        <end position="687"/>
    </location>
</feature>
<reference evidence="4 5" key="1">
    <citation type="submission" date="2018-11" db="EMBL/GenBank/DDBJ databases">
        <title>The genome draft of YIM 96095.</title>
        <authorList>
            <person name="Tang S.-K."/>
            <person name="Chunyu W.-X."/>
            <person name="Feng Y.-Z."/>
        </authorList>
    </citation>
    <scope>NUCLEOTIDE SEQUENCE [LARGE SCALE GENOMIC DNA]</scope>
    <source>
        <strain evidence="4 5">YIM 96095</strain>
    </source>
</reference>
<keyword evidence="5" id="KW-1185">Reference proteome</keyword>
<evidence type="ECO:0000313" key="5">
    <source>
        <dbReference type="Proteomes" id="UP000269198"/>
    </source>
</evidence>
<dbReference type="InterPro" id="IPR051549">
    <property type="entry name" value="PEP_Utilizing_Enz"/>
</dbReference>
<dbReference type="GO" id="GO:0005524">
    <property type="term" value="F:ATP binding"/>
    <property type="evidence" value="ECO:0007669"/>
    <property type="project" value="InterPro"/>
</dbReference>
<dbReference type="SUPFAM" id="SSF56059">
    <property type="entry name" value="Glutathione synthetase ATP-binding domain-like"/>
    <property type="match status" value="1"/>
</dbReference>
<dbReference type="Proteomes" id="UP000269198">
    <property type="component" value="Unassembled WGS sequence"/>
</dbReference>
<evidence type="ECO:0000259" key="2">
    <source>
        <dbReference type="Pfam" id="PF00391"/>
    </source>
</evidence>
<dbReference type="RefSeq" id="WP_123199452.1">
    <property type="nucleotide sequence ID" value="NZ_RJMB01000001.1"/>
</dbReference>
<dbReference type="InterPro" id="IPR008279">
    <property type="entry name" value="PEP-util_enz_mobile_dom"/>
</dbReference>